<proteinExistence type="predicted"/>
<reference evidence="1 2" key="1">
    <citation type="submission" date="2020-08" db="EMBL/GenBank/DDBJ databases">
        <title>Sequencing the genomes of 1000 actinobacteria strains.</title>
        <authorList>
            <person name="Klenk H.-P."/>
        </authorList>
    </citation>
    <scope>NUCLEOTIDE SEQUENCE [LARGE SCALE GENOMIC DNA]</scope>
    <source>
        <strain evidence="1 2">DSM 44320</strain>
    </source>
</reference>
<name>A0A7W5V355_9ACTN</name>
<evidence type="ECO:0000313" key="1">
    <source>
        <dbReference type="EMBL" id="MBB3724789.1"/>
    </source>
</evidence>
<sequence>MRPRAVRLREVLGAQALAMPRAAPLCRHVATSQWLAPTIQRYLTSD</sequence>
<protein>
    <submittedName>
        <fullName evidence="1">Uncharacterized protein</fullName>
    </submittedName>
</protein>
<gene>
    <name evidence="1" type="ORF">FHR33_000649</name>
</gene>
<dbReference type="GeneID" id="95387265"/>
<comment type="caution">
    <text evidence="1">The sequence shown here is derived from an EMBL/GenBank/DDBJ whole genome shotgun (WGS) entry which is preliminary data.</text>
</comment>
<dbReference type="Proteomes" id="UP000579945">
    <property type="component" value="Unassembled WGS sequence"/>
</dbReference>
<accession>A0A7W5V355</accession>
<dbReference type="RefSeq" id="WP_183643214.1">
    <property type="nucleotide sequence ID" value="NZ_BAAAXX010000134.1"/>
</dbReference>
<dbReference type="AlphaFoldDB" id="A0A7W5V355"/>
<organism evidence="1 2">
    <name type="scientific">Nonomuraea dietziae</name>
    <dbReference type="NCBI Taxonomy" id="65515"/>
    <lineage>
        <taxon>Bacteria</taxon>
        <taxon>Bacillati</taxon>
        <taxon>Actinomycetota</taxon>
        <taxon>Actinomycetes</taxon>
        <taxon>Streptosporangiales</taxon>
        <taxon>Streptosporangiaceae</taxon>
        <taxon>Nonomuraea</taxon>
    </lineage>
</organism>
<dbReference type="EMBL" id="JACIBV010000001">
    <property type="protein sequence ID" value="MBB3724789.1"/>
    <property type="molecule type" value="Genomic_DNA"/>
</dbReference>
<evidence type="ECO:0000313" key="2">
    <source>
        <dbReference type="Proteomes" id="UP000579945"/>
    </source>
</evidence>
<keyword evidence="2" id="KW-1185">Reference proteome</keyword>